<comment type="caution">
    <text evidence="1">The sequence shown here is derived from an EMBL/GenBank/DDBJ whole genome shotgun (WGS) entry which is preliminary data.</text>
</comment>
<proteinExistence type="predicted"/>
<dbReference type="AlphaFoldDB" id="A0AA36GRR5"/>
<reference evidence="1" key="1">
    <citation type="submission" date="2023-07" db="EMBL/GenBank/DDBJ databases">
        <authorList>
            <consortium name="CYATHOMIX"/>
        </authorList>
    </citation>
    <scope>NUCLEOTIDE SEQUENCE</scope>
    <source>
        <strain evidence="1">N/A</strain>
    </source>
</reference>
<dbReference type="PANTHER" id="PTHR46880">
    <property type="entry name" value="RAS-ASSOCIATING DOMAIN-CONTAINING PROTEIN"/>
    <property type="match status" value="1"/>
</dbReference>
<dbReference type="PANTHER" id="PTHR46880:SF5">
    <property type="entry name" value="DUF4371 DOMAIN-CONTAINING PROTEIN"/>
    <property type="match status" value="1"/>
</dbReference>
<protein>
    <submittedName>
        <fullName evidence="1">Uncharacterized protein</fullName>
    </submittedName>
</protein>
<gene>
    <name evidence="1" type="ORF">CYNAS_LOCUS8931</name>
</gene>
<sequence length="603" mass="68988">MAQQAQDEERPRRLISRLIERISKHEKSTQHSQCLEEFKKEADDISGRITLDDISATVTSTFAAYVIAKEGLPFSKQFPLLIMSDEIWICRRHCSSRFYYCRMISAFAVHMKYDLVKYVIKNNLPFSFLLDGSSSSRGVKWIVFLLRTLSTDYHLMTLHFSLTEVESESATHIVEALLQVFASMEGWVNEPGLSKSFKQHAMQKMLALSSDGAAVMSGHVQGVFAKLKDIIAEETKDDLYPRNNLIISVCMAHKLNLVVKAQKGPLFKLAQAIVMDLYHLFGSTVRTTGRSVYKKAAQKMCFPDLQMSALFTVRWSASFANSLSNILRVYPVILQALADIRDNRRFSSSLIKRATSTFHVLSDARTYIALHHANTTMHELSVLSQYMQSEEGLLVDNLQKFFARPLLRRDDEERQQLLDWHLFRDLARPTFYEESPPDLDNPELTFSLEDAPESSEGDLRHYSLAKRYEDFDWNNAVYSSIERFYDEMKQALDAQLVNKPHEFNSIDLLAFDKHIILDVIEFNGVFENGFVDYVPTNANFFNRGCPSYFIMEGDILDPNLRQQQILDSTEVLSQFCNIPDLKDSMIASIILYLAGSGYAIESS</sequence>
<evidence type="ECO:0000313" key="1">
    <source>
        <dbReference type="EMBL" id="CAJ0596948.1"/>
    </source>
</evidence>
<keyword evidence="2" id="KW-1185">Reference proteome</keyword>
<organism evidence="1 2">
    <name type="scientific">Cylicocyclus nassatus</name>
    <name type="common">Nematode worm</name>
    <dbReference type="NCBI Taxonomy" id="53992"/>
    <lineage>
        <taxon>Eukaryota</taxon>
        <taxon>Metazoa</taxon>
        <taxon>Ecdysozoa</taxon>
        <taxon>Nematoda</taxon>
        <taxon>Chromadorea</taxon>
        <taxon>Rhabditida</taxon>
        <taxon>Rhabditina</taxon>
        <taxon>Rhabditomorpha</taxon>
        <taxon>Strongyloidea</taxon>
        <taxon>Strongylidae</taxon>
        <taxon>Cylicocyclus</taxon>
    </lineage>
</organism>
<dbReference type="EMBL" id="CATQJL010000223">
    <property type="protein sequence ID" value="CAJ0596948.1"/>
    <property type="molecule type" value="Genomic_DNA"/>
</dbReference>
<dbReference type="Proteomes" id="UP001176961">
    <property type="component" value="Unassembled WGS sequence"/>
</dbReference>
<accession>A0AA36GRR5</accession>
<name>A0AA36GRR5_CYLNA</name>
<evidence type="ECO:0000313" key="2">
    <source>
        <dbReference type="Proteomes" id="UP001176961"/>
    </source>
</evidence>